<feature type="domain" description="AAA+ ATPase" evidence="1">
    <location>
        <begin position="122"/>
        <end position="251"/>
    </location>
</feature>
<comment type="caution">
    <text evidence="2">The sequence shown here is derived from an EMBL/GenBank/DDBJ whole genome shotgun (WGS) entry which is preliminary data.</text>
</comment>
<dbReference type="Gene3D" id="3.40.50.300">
    <property type="entry name" value="P-loop containing nucleotide triphosphate hydrolases"/>
    <property type="match status" value="1"/>
</dbReference>
<evidence type="ECO:0000259" key="1">
    <source>
        <dbReference type="SMART" id="SM00382"/>
    </source>
</evidence>
<organism evidence="2 3">
    <name type="scientific">Enteractinococcus fodinae</name>
    <dbReference type="NCBI Taxonomy" id="684663"/>
    <lineage>
        <taxon>Bacteria</taxon>
        <taxon>Bacillati</taxon>
        <taxon>Actinomycetota</taxon>
        <taxon>Actinomycetes</taxon>
        <taxon>Micrococcales</taxon>
        <taxon>Micrococcaceae</taxon>
    </lineage>
</organism>
<dbReference type="Pfam" id="PF00004">
    <property type="entry name" value="AAA"/>
    <property type="match status" value="1"/>
</dbReference>
<dbReference type="InterPro" id="IPR003959">
    <property type="entry name" value="ATPase_AAA_core"/>
</dbReference>
<evidence type="ECO:0000313" key="3">
    <source>
        <dbReference type="Proteomes" id="UP001183794"/>
    </source>
</evidence>
<dbReference type="InterPro" id="IPR027417">
    <property type="entry name" value="P-loop_NTPase"/>
</dbReference>
<gene>
    <name evidence="2" type="ORF">J2S62_000259</name>
</gene>
<keyword evidence="3" id="KW-1185">Reference proteome</keyword>
<dbReference type="SUPFAM" id="SSF52540">
    <property type="entry name" value="P-loop containing nucleoside triphosphate hydrolases"/>
    <property type="match status" value="1"/>
</dbReference>
<dbReference type="EMBL" id="JAVDYJ010000001">
    <property type="protein sequence ID" value="MDR7346002.1"/>
    <property type="molecule type" value="Genomic_DNA"/>
</dbReference>
<dbReference type="SMART" id="SM00382">
    <property type="entry name" value="AAA"/>
    <property type="match status" value="1"/>
</dbReference>
<dbReference type="CDD" id="cd19481">
    <property type="entry name" value="RecA-like_protease"/>
    <property type="match status" value="1"/>
</dbReference>
<name>A0ABU2AXC6_9MICC</name>
<dbReference type="InterPro" id="IPR050168">
    <property type="entry name" value="AAA_ATPase_domain"/>
</dbReference>
<sequence length="330" mass="36446">MSGLSHDIAAMVANHAAGDEDGFYAVALDVAHRELSEGRRNAATEIRKAIEEARGEAVELQTVEEDDLGVDIDSDLAEFIQVARPDADFNELTISGDLVERVRQILEEHRNAALLRDFGFTPAHRVLMEGPAGTGKTATAEVISAELGIPLVTVYLDNLLNVYSAEEDVPSLREVFDRLARRRAVYLFDVFDTIGDDTASGMTRRVFKAFLLFVDVLGKGSVAIAATNRRGVLDRSMFRHFDTVLTFSLPSPEEAMRVIRSQLGDRAPEPVMNEVDIYEQYFEGLSQAELTIAARSAAKAAIMRNEAKVTQDDLIYALTNRGAFLLDDEY</sequence>
<dbReference type="InterPro" id="IPR003593">
    <property type="entry name" value="AAA+_ATPase"/>
</dbReference>
<protein>
    <submittedName>
        <fullName evidence="2">AAA+ superfamily predicted ATPase</fullName>
    </submittedName>
</protein>
<dbReference type="Proteomes" id="UP001183794">
    <property type="component" value="Unassembled WGS sequence"/>
</dbReference>
<dbReference type="PANTHER" id="PTHR23077">
    <property type="entry name" value="AAA-FAMILY ATPASE"/>
    <property type="match status" value="1"/>
</dbReference>
<reference evidence="2 3" key="1">
    <citation type="submission" date="2023-07" db="EMBL/GenBank/DDBJ databases">
        <title>Sequencing the genomes of 1000 actinobacteria strains.</title>
        <authorList>
            <person name="Klenk H.-P."/>
        </authorList>
    </citation>
    <scope>NUCLEOTIDE SEQUENCE [LARGE SCALE GENOMIC DNA]</scope>
    <source>
        <strain evidence="2 3">DSM 22966</strain>
    </source>
</reference>
<accession>A0ABU2AXC6</accession>
<proteinExistence type="predicted"/>
<dbReference type="PANTHER" id="PTHR23077:SF198">
    <property type="entry name" value="ATP-DEPENDENT ZINC METALLOPROTEASE FTSH"/>
    <property type="match status" value="1"/>
</dbReference>
<dbReference type="RefSeq" id="WP_310170388.1">
    <property type="nucleotide sequence ID" value="NZ_BAABHE010000002.1"/>
</dbReference>
<evidence type="ECO:0000313" key="2">
    <source>
        <dbReference type="EMBL" id="MDR7346002.1"/>
    </source>
</evidence>